<evidence type="ECO:0000256" key="4">
    <source>
        <dbReference type="ARBA" id="ARBA00012142"/>
    </source>
</evidence>
<dbReference type="SUPFAM" id="SSF51621">
    <property type="entry name" value="Phosphoenolpyruvate/pyruvate domain"/>
    <property type="match status" value="1"/>
</dbReference>
<organism evidence="17 18">
    <name type="scientific">Hondaea fermentalgiana</name>
    <dbReference type="NCBI Taxonomy" id="2315210"/>
    <lineage>
        <taxon>Eukaryota</taxon>
        <taxon>Sar</taxon>
        <taxon>Stramenopiles</taxon>
        <taxon>Bigyra</taxon>
        <taxon>Labyrinthulomycetes</taxon>
        <taxon>Thraustochytrida</taxon>
        <taxon>Thraustochytriidae</taxon>
        <taxon>Hondaea</taxon>
    </lineage>
</organism>
<comment type="cofactor">
    <cofactor evidence="1">
        <name>K(+)</name>
        <dbReference type="ChEBI" id="CHEBI:29103"/>
    </cofactor>
</comment>
<evidence type="ECO:0000256" key="11">
    <source>
        <dbReference type="ARBA" id="ARBA00023152"/>
    </source>
</evidence>
<feature type="region of interest" description="Disordered" evidence="14">
    <location>
        <begin position="55"/>
        <end position="87"/>
    </location>
</feature>
<feature type="region of interest" description="Disordered" evidence="14">
    <location>
        <begin position="174"/>
        <end position="199"/>
    </location>
</feature>
<feature type="compositionally biased region" description="Gly residues" evidence="14">
    <location>
        <begin position="15"/>
        <end position="25"/>
    </location>
</feature>
<keyword evidence="18" id="KW-1185">Reference proteome</keyword>
<dbReference type="GO" id="GO:0016301">
    <property type="term" value="F:kinase activity"/>
    <property type="evidence" value="ECO:0007669"/>
    <property type="project" value="UniProtKB-KW"/>
</dbReference>
<comment type="pathway">
    <text evidence="2 13">Carbohydrate degradation; glycolysis; pyruvate from D-glyceraldehyde 3-phosphate: step 5/5.</text>
</comment>
<keyword evidence="12 17" id="KW-0670">Pyruvate</keyword>
<reference evidence="17 18" key="1">
    <citation type="submission" date="2017-12" db="EMBL/GenBank/DDBJ databases">
        <title>Sequencing, de novo assembly and annotation of complete genome of a new Thraustochytrid species, strain FCC1311.</title>
        <authorList>
            <person name="Sedici K."/>
            <person name="Godart F."/>
            <person name="Aiese Cigliano R."/>
            <person name="Sanseverino W."/>
            <person name="Barakat M."/>
            <person name="Ortet P."/>
            <person name="Marechal E."/>
            <person name="Cagnac O."/>
            <person name="Amato A."/>
        </authorList>
    </citation>
    <scope>NUCLEOTIDE SEQUENCE [LARGE SCALE GENOMIC DNA]</scope>
</reference>
<sequence>MNSAEKHAASKFALKGGGKKGAGGGPAHMPLVRVASLCEEDPNIVRDVVMEAHNTPARPKTLSSRPRVGSESMKGLRHRTASTGSVGPTAAEIRRLRRGVLDWSSVAVMSVMEVLEWREDDEHELDVVVVPVIDNMASLQVAGNSEKQDNGEGQIAGQEPNEREIVSPAAATSLEVAAPAPPPVAPKKHSRRTKRRRRTKIVCAIGPASREVETLVDLLEAGMNVARLNFSHGDHAYHAQTIKNLQEAIRLREERSGAQCHCAILMDTKGPEIRTGMLKDHEPVELVTGQLLEITTDYTLAGTSSIVACSYKELCASVRVGGLILIADGSIQTRVEEIRETSVMVRVENDAILEERKNMNLPGVSIRLPGITAKDKYDLENFALNYPVDIVSGSFIRTAANVRAVRACLGERGKHIRVHAKIESVEALRNIEEIIEEADGVHVSRGDLGMELPLSKLFLAQKGVIRWANLAGKPVVTSTQMLDSMTTRPRPTNAECSDVANAVLDGTDCVMLSAETAKGMYPRESVATMGRIISEAERVINYESYYSTIRAEVLSKGKVSVVEALASSAVETSLDVRADLIVVVSDSGDLARLVAKYRPTARIVVVTSNRVTAHHMSVCRGVSAMLLDEAVLSAPREMWLHANKYILDRAWARVGAMVTLVTSLYDIKDSVKQRLDQQPNKFERLSNTIEVRKISLDAYETMVEAA</sequence>
<accession>A0A2R5G8T7</accession>
<dbReference type="InterPro" id="IPR015813">
    <property type="entry name" value="Pyrv/PenolPyrv_kinase-like_dom"/>
</dbReference>
<evidence type="ECO:0000256" key="2">
    <source>
        <dbReference type="ARBA" id="ARBA00004997"/>
    </source>
</evidence>
<evidence type="ECO:0000256" key="7">
    <source>
        <dbReference type="ARBA" id="ARBA00022741"/>
    </source>
</evidence>
<dbReference type="InterPro" id="IPR015793">
    <property type="entry name" value="Pyrv_Knase_brl"/>
</dbReference>
<dbReference type="InterPro" id="IPR015795">
    <property type="entry name" value="Pyrv_Knase_C"/>
</dbReference>
<feature type="region of interest" description="Disordered" evidence="14">
    <location>
        <begin position="142"/>
        <end position="161"/>
    </location>
</feature>
<dbReference type="SUPFAM" id="SSF50800">
    <property type="entry name" value="PK beta-barrel domain-like"/>
    <property type="match status" value="1"/>
</dbReference>
<gene>
    <name evidence="17" type="ORF">FCC1311_036782</name>
</gene>
<evidence type="ECO:0000256" key="8">
    <source>
        <dbReference type="ARBA" id="ARBA00022777"/>
    </source>
</evidence>
<dbReference type="EC" id="2.7.1.40" evidence="4 13"/>
<keyword evidence="9" id="KW-0067">ATP-binding</keyword>
<evidence type="ECO:0000256" key="13">
    <source>
        <dbReference type="RuleBase" id="RU000504"/>
    </source>
</evidence>
<evidence type="ECO:0000313" key="17">
    <source>
        <dbReference type="EMBL" id="GBG27457.1"/>
    </source>
</evidence>
<dbReference type="UniPathway" id="UPA00109">
    <property type="reaction ID" value="UER00188"/>
</dbReference>
<comment type="catalytic activity">
    <reaction evidence="13">
        <text>pyruvate + ATP = phosphoenolpyruvate + ADP + H(+)</text>
        <dbReference type="Rhea" id="RHEA:18157"/>
        <dbReference type="ChEBI" id="CHEBI:15361"/>
        <dbReference type="ChEBI" id="CHEBI:15378"/>
        <dbReference type="ChEBI" id="CHEBI:30616"/>
        <dbReference type="ChEBI" id="CHEBI:58702"/>
        <dbReference type="ChEBI" id="CHEBI:456216"/>
        <dbReference type="EC" id="2.7.1.40"/>
    </reaction>
</comment>
<dbReference type="GO" id="GO:0005524">
    <property type="term" value="F:ATP binding"/>
    <property type="evidence" value="ECO:0007669"/>
    <property type="project" value="UniProtKB-KW"/>
</dbReference>
<evidence type="ECO:0000256" key="14">
    <source>
        <dbReference type="SAM" id="MobiDB-lite"/>
    </source>
</evidence>
<keyword evidence="11 13" id="KW-0324">Glycolysis</keyword>
<dbReference type="FunFam" id="2.40.33.10:FF:000001">
    <property type="entry name" value="Pyruvate kinase"/>
    <property type="match status" value="1"/>
</dbReference>
<dbReference type="GO" id="GO:0000287">
    <property type="term" value="F:magnesium ion binding"/>
    <property type="evidence" value="ECO:0007669"/>
    <property type="project" value="InterPro"/>
</dbReference>
<dbReference type="OrthoDB" id="108365at2759"/>
<evidence type="ECO:0000256" key="1">
    <source>
        <dbReference type="ARBA" id="ARBA00001958"/>
    </source>
</evidence>
<dbReference type="PANTHER" id="PTHR11817">
    <property type="entry name" value="PYRUVATE KINASE"/>
    <property type="match status" value="1"/>
</dbReference>
<evidence type="ECO:0000256" key="12">
    <source>
        <dbReference type="ARBA" id="ARBA00023317"/>
    </source>
</evidence>
<dbReference type="Pfam" id="PF00224">
    <property type="entry name" value="PK"/>
    <property type="match status" value="1"/>
</dbReference>
<evidence type="ECO:0000259" key="16">
    <source>
        <dbReference type="Pfam" id="PF02887"/>
    </source>
</evidence>
<feature type="compositionally biased region" description="Basic residues" evidence="14">
    <location>
        <begin position="186"/>
        <end position="199"/>
    </location>
</feature>
<dbReference type="InterPro" id="IPR001697">
    <property type="entry name" value="Pyr_Knase"/>
</dbReference>
<dbReference type="InParanoid" id="A0A2R5G8T7"/>
<comment type="similarity">
    <text evidence="3 13">Belongs to the pyruvate kinase family.</text>
</comment>
<comment type="caution">
    <text evidence="17">The sequence shown here is derived from an EMBL/GenBank/DDBJ whole genome shotgun (WGS) entry which is preliminary data.</text>
</comment>
<name>A0A2R5G8T7_9STRA</name>
<dbReference type="Gene3D" id="3.40.1380.20">
    <property type="entry name" value="Pyruvate kinase, C-terminal domain"/>
    <property type="match status" value="1"/>
</dbReference>
<protein>
    <recommendedName>
        <fullName evidence="4 13">Pyruvate kinase</fullName>
        <ecNumber evidence="4 13">2.7.1.40</ecNumber>
    </recommendedName>
</protein>
<dbReference type="InterPro" id="IPR040442">
    <property type="entry name" value="Pyrv_kinase-like_dom_sf"/>
</dbReference>
<keyword evidence="5 13" id="KW-0808">Transferase</keyword>
<dbReference type="InterPro" id="IPR036918">
    <property type="entry name" value="Pyrv_Knase_C_sf"/>
</dbReference>
<dbReference type="AlphaFoldDB" id="A0A2R5G8T7"/>
<dbReference type="NCBIfam" id="TIGR01064">
    <property type="entry name" value="pyruv_kin"/>
    <property type="match status" value="1"/>
</dbReference>
<dbReference type="Gene3D" id="2.40.33.10">
    <property type="entry name" value="PK beta-barrel domain-like"/>
    <property type="match status" value="1"/>
</dbReference>
<feature type="domain" description="Pyruvate kinase barrel" evidence="15">
    <location>
        <begin position="197"/>
        <end position="526"/>
    </location>
</feature>
<evidence type="ECO:0000256" key="3">
    <source>
        <dbReference type="ARBA" id="ARBA00008663"/>
    </source>
</evidence>
<dbReference type="NCBIfam" id="NF004491">
    <property type="entry name" value="PRK05826.1"/>
    <property type="match status" value="1"/>
</dbReference>
<keyword evidence="6" id="KW-0479">Metal-binding</keyword>
<evidence type="ECO:0000256" key="9">
    <source>
        <dbReference type="ARBA" id="ARBA00022840"/>
    </source>
</evidence>
<proteinExistence type="inferred from homology"/>
<feature type="region of interest" description="Disordered" evidence="14">
    <location>
        <begin position="1"/>
        <end position="25"/>
    </location>
</feature>
<dbReference type="Pfam" id="PF02887">
    <property type="entry name" value="PK_C"/>
    <property type="match status" value="1"/>
</dbReference>
<feature type="domain" description="Pyruvate kinase C-terminal" evidence="16">
    <location>
        <begin position="563"/>
        <end position="661"/>
    </location>
</feature>
<evidence type="ECO:0000256" key="5">
    <source>
        <dbReference type="ARBA" id="ARBA00022679"/>
    </source>
</evidence>
<evidence type="ECO:0000313" key="18">
    <source>
        <dbReference type="Proteomes" id="UP000241890"/>
    </source>
</evidence>
<keyword evidence="7" id="KW-0547">Nucleotide-binding</keyword>
<dbReference type="Gene3D" id="3.20.20.60">
    <property type="entry name" value="Phosphoenolpyruvate-binding domains"/>
    <property type="match status" value="1"/>
</dbReference>
<evidence type="ECO:0000256" key="10">
    <source>
        <dbReference type="ARBA" id="ARBA00022842"/>
    </source>
</evidence>
<keyword evidence="8 13" id="KW-0418">Kinase</keyword>
<dbReference type="GO" id="GO:0030955">
    <property type="term" value="F:potassium ion binding"/>
    <property type="evidence" value="ECO:0007669"/>
    <property type="project" value="InterPro"/>
</dbReference>
<keyword evidence="10 13" id="KW-0460">Magnesium</keyword>
<dbReference type="InterPro" id="IPR015806">
    <property type="entry name" value="Pyrv_Knase_insert_dom_sf"/>
</dbReference>
<dbReference type="EMBL" id="BEYU01000031">
    <property type="protein sequence ID" value="GBG27457.1"/>
    <property type="molecule type" value="Genomic_DNA"/>
</dbReference>
<dbReference type="Proteomes" id="UP000241890">
    <property type="component" value="Unassembled WGS sequence"/>
</dbReference>
<dbReference type="SUPFAM" id="SSF52935">
    <property type="entry name" value="PK C-terminal domain-like"/>
    <property type="match status" value="1"/>
</dbReference>
<evidence type="ECO:0000256" key="6">
    <source>
        <dbReference type="ARBA" id="ARBA00022723"/>
    </source>
</evidence>
<dbReference type="InterPro" id="IPR011037">
    <property type="entry name" value="Pyrv_Knase-like_insert_dom_sf"/>
</dbReference>
<evidence type="ECO:0000259" key="15">
    <source>
        <dbReference type="Pfam" id="PF00224"/>
    </source>
</evidence>
<dbReference type="GO" id="GO:0004743">
    <property type="term" value="F:pyruvate kinase activity"/>
    <property type="evidence" value="ECO:0007669"/>
    <property type="project" value="UniProtKB-EC"/>
</dbReference>
<dbReference type="PRINTS" id="PR01050">
    <property type="entry name" value="PYRUVTKNASE"/>
</dbReference>